<dbReference type="CDD" id="cd09618">
    <property type="entry name" value="CBM9_like_2"/>
    <property type="match status" value="1"/>
</dbReference>
<sequence>MRKSFLFLITFSVITFVYGKTDADSIKIKSYHPVRVSETPKIDGKIDVDEWKNVTWEGGFTQFKPENGSKPEQETEFAVQYDNNYLYVGIKALDNEPNKIKRQFSRRDNLDGDMVGIFIDSYHDKNTAFFFQVSAAGVQSDGVTTTEDDYTWDALWQSATGYDEKGWYTEMKIPFSQLRFAKADIQTWGFEILRVLYRKQEVDVWQPIKRDVPAFVASLGLLDGLEGIKPKKQVELMPYIVAQRQTYQKEEGNPFKTGVENAMNAGLDGKIGITNNMILDFTINPDFGQVESDPSEVNLTAYETYFSEKRPFFIEGRSITSMGVKPGNNMSDAENLFYSRRIGRAPRIDPSDYFDYDYDKTPKAARILGAFKLTGKTKDGLSLGIIESVTNQEFAKISKDGEINKVKVEPFTNYLIGRVKKEYNNGGSYIGAMATAVNRSLDEPQLLGLNKSAYTGGVDYSHSWKDRKYYLTARMMTSYVGGDTLAMQRMQKSPARYYQRTDAKYIKYDPKRTSLTGVDGMIQFGKQGNSKWLYIFFVNFISPGFETNDAGYLRKADEIFQVYWLGYRNYTKRWIIKETYVNFNQYSFFDFGLRNNSVGGNINSSVTFTNLWNAGFNISRDSRNFSNTLLRGGPSMIVPGNTSYSLWAGTNSSKKFYTSISFSQSIGDLNSNIYRGFDLSFNWNPISALGVSFYPWFSYSKNDLQYVSTEDYKGNNEYIFGRISQKTLVLPVRINLGITPTMTLQYYGQPFISAGKYDQFKRITNPVAKNYENRFEVFNSQNLQLQDDTYFVDRNTDGMADYSFDKPDYNAYFFLSNLVYRWEYKPGSTLYLVWSQGRDNYINRGVFSTGKDLKDVFSIYPNNVFLIKWSYRFSA</sequence>
<feature type="domain" description="Carbohydrate-binding" evidence="1">
    <location>
        <begin position="42"/>
        <end position="192"/>
    </location>
</feature>
<name>A0A653ACE4_9BACT</name>
<dbReference type="SUPFAM" id="SSF49344">
    <property type="entry name" value="CBD9-like"/>
    <property type="match status" value="1"/>
</dbReference>
<gene>
    <name evidence="3" type="ORF">TRIP_D310137</name>
</gene>
<feature type="domain" description="DUF5916" evidence="2">
    <location>
        <begin position="234"/>
        <end position="871"/>
    </location>
</feature>
<dbReference type="Gene3D" id="2.60.40.1190">
    <property type="match status" value="1"/>
</dbReference>
<dbReference type="AlphaFoldDB" id="A0A653ACE4"/>
<protein>
    <submittedName>
        <fullName evidence="3">Uncharacterized protein</fullName>
    </submittedName>
</protein>
<reference evidence="3" key="1">
    <citation type="submission" date="2018-07" db="EMBL/GenBank/DDBJ databases">
        <authorList>
            <consortium name="Genoscope - CEA"/>
            <person name="William W."/>
        </authorList>
    </citation>
    <scope>NUCLEOTIDE SEQUENCE</scope>
    <source>
        <strain evidence="3">IK1</strain>
    </source>
</reference>
<dbReference type="InterPro" id="IPR010502">
    <property type="entry name" value="Carb-bd_dom_fam9"/>
</dbReference>
<evidence type="ECO:0000259" key="1">
    <source>
        <dbReference type="Pfam" id="PF06452"/>
    </source>
</evidence>
<dbReference type="EMBL" id="UPXZ01000025">
    <property type="protein sequence ID" value="VBB45742.1"/>
    <property type="molecule type" value="Genomic_DNA"/>
</dbReference>
<evidence type="ECO:0000259" key="2">
    <source>
        <dbReference type="Pfam" id="PF19313"/>
    </source>
</evidence>
<dbReference type="Pfam" id="PF06452">
    <property type="entry name" value="CBM9_1"/>
    <property type="match status" value="1"/>
</dbReference>
<dbReference type="GO" id="GO:0030246">
    <property type="term" value="F:carbohydrate binding"/>
    <property type="evidence" value="ECO:0007669"/>
    <property type="project" value="InterPro"/>
</dbReference>
<organism evidence="3">
    <name type="scientific">uncultured Paludibacter sp</name>
    <dbReference type="NCBI Taxonomy" id="497635"/>
    <lineage>
        <taxon>Bacteria</taxon>
        <taxon>Pseudomonadati</taxon>
        <taxon>Bacteroidota</taxon>
        <taxon>Bacteroidia</taxon>
        <taxon>Bacteroidales</taxon>
        <taxon>Paludibacteraceae</taxon>
        <taxon>Paludibacter</taxon>
        <taxon>environmental samples</taxon>
    </lineage>
</organism>
<evidence type="ECO:0000313" key="3">
    <source>
        <dbReference type="EMBL" id="VBB45742.1"/>
    </source>
</evidence>
<dbReference type="InterPro" id="IPR045670">
    <property type="entry name" value="DUF5916"/>
</dbReference>
<accession>A0A653ACE4</accession>
<dbReference type="GO" id="GO:0016052">
    <property type="term" value="P:carbohydrate catabolic process"/>
    <property type="evidence" value="ECO:0007669"/>
    <property type="project" value="InterPro"/>
</dbReference>
<dbReference type="Pfam" id="PF19313">
    <property type="entry name" value="DUF5916"/>
    <property type="match status" value="1"/>
</dbReference>
<dbReference type="GO" id="GO:0004553">
    <property type="term" value="F:hydrolase activity, hydrolyzing O-glycosyl compounds"/>
    <property type="evidence" value="ECO:0007669"/>
    <property type="project" value="InterPro"/>
</dbReference>
<proteinExistence type="predicted"/>